<dbReference type="InterPro" id="IPR035965">
    <property type="entry name" value="PAS-like_dom_sf"/>
</dbReference>
<accession>A0ABX6P5F9</accession>
<feature type="compositionally biased region" description="Basic residues" evidence="1">
    <location>
        <begin position="135"/>
        <end position="144"/>
    </location>
</feature>
<feature type="domain" description="PAC" evidence="3">
    <location>
        <begin position="64"/>
        <end position="116"/>
    </location>
</feature>
<dbReference type="InterPro" id="IPR052155">
    <property type="entry name" value="Biofilm_reg_signaling"/>
</dbReference>
<dbReference type="Pfam" id="PF08448">
    <property type="entry name" value="PAS_4"/>
    <property type="match status" value="1"/>
</dbReference>
<sequence>MVPAMVWLKDRDGRILQLNHRAASMSGLSVEEARGRLVSELFPEEAAMYAAEDREIFATGKPLPSIVEQAVDADGRVLWLQSDKVPCFGADGSVIAVMVMKHDISERRAAQESLRVLNEDWKRACASAPPNWRWRGTKPKRRTARSPPSRPP</sequence>
<dbReference type="CDD" id="cd00130">
    <property type="entry name" value="PAS"/>
    <property type="match status" value="1"/>
</dbReference>
<gene>
    <name evidence="4" type="ORF">HK414_23890</name>
</gene>
<dbReference type="PROSITE" id="PS50113">
    <property type="entry name" value="PAC"/>
    <property type="match status" value="1"/>
</dbReference>
<dbReference type="PANTHER" id="PTHR44757:SF2">
    <property type="entry name" value="BIOFILM ARCHITECTURE MAINTENANCE PROTEIN MBAA"/>
    <property type="match status" value="1"/>
</dbReference>
<dbReference type="Proteomes" id="UP000500826">
    <property type="component" value="Chromosome"/>
</dbReference>
<dbReference type="PROSITE" id="PS50112">
    <property type="entry name" value="PAS"/>
    <property type="match status" value="1"/>
</dbReference>
<dbReference type="InterPro" id="IPR000014">
    <property type="entry name" value="PAS"/>
</dbReference>
<evidence type="ECO:0000259" key="3">
    <source>
        <dbReference type="PROSITE" id="PS50113"/>
    </source>
</evidence>
<evidence type="ECO:0000256" key="1">
    <source>
        <dbReference type="SAM" id="MobiDB-lite"/>
    </source>
</evidence>
<dbReference type="InterPro" id="IPR000700">
    <property type="entry name" value="PAS-assoc_C"/>
</dbReference>
<dbReference type="SUPFAM" id="SSF55785">
    <property type="entry name" value="PYP-like sensor domain (PAS domain)"/>
    <property type="match status" value="1"/>
</dbReference>
<protein>
    <submittedName>
        <fullName evidence="4">PAS domain S-box protein</fullName>
    </submittedName>
</protein>
<proteinExistence type="predicted"/>
<organism evidence="4 5">
    <name type="scientific">Ramlibacter terrae</name>
    <dbReference type="NCBI Taxonomy" id="2732511"/>
    <lineage>
        <taxon>Bacteria</taxon>
        <taxon>Pseudomonadati</taxon>
        <taxon>Pseudomonadota</taxon>
        <taxon>Betaproteobacteria</taxon>
        <taxon>Burkholderiales</taxon>
        <taxon>Comamonadaceae</taxon>
        <taxon>Ramlibacter</taxon>
    </lineage>
</organism>
<dbReference type="EMBL" id="CP053418">
    <property type="protein sequence ID" value="QJW85323.1"/>
    <property type="molecule type" value="Genomic_DNA"/>
</dbReference>
<dbReference type="Gene3D" id="3.30.450.20">
    <property type="entry name" value="PAS domain"/>
    <property type="match status" value="1"/>
</dbReference>
<feature type="region of interest" description="Disordered" evidence="1">
    <location>
        <begin position="128"/>
        <end position="152"/>
    </location>
</feature>
<reference evidence="4 5" key="1">
    <citation type="submission" date="2020-05" db="EMBL/GenBank/DDBJ databases">
        <title>Ramlibacter rhizophilus sp. nov., isolated from rhizosphere soil of national flower Mugunghwa from South Korea.</title>
        <authorList>
            <person name="Zheng-Fei Y."/>
            <person name="Huan T."/>
        </authorList>
    </citation>
    <scope>NUCLEOTIDE SEQUENCE [LARGE SCALE GENOMIC DNA]</scope>
    <source>
        <strain evidence="4 5">H242</strain>
    </source>
</reference>
<evidence type="ECO:0000259" key="2">
    <source>
        <dbReference type="PROSITE" id="PS50112"/>
    </source>
</evidence>
<feature type="domain" description="PAS" evidence="2">
    <location>
        <begin position="1"/>
        <end position="45"/>
    </location>
</feature>
<dbReference type="InterPro" id="IPR013656">
    <property type="entry name" value="PAS_4"/>
</dbReference>
<dbReference type="PANTHER" id="PTHR44757">
    <property type="entry name" value="DIGUANYLATE CYCLASE DGCP"/>
    <property type="match status" value="1"/>
</dbReference>
<evidence type="ECO:0000313" key="5">
    <source>
        <dbReference type="Proteomes" id="UP000500826"/>
    </source>
</evidence>
<dbReference type="NCBIfam" id="TIGR00229">
    <property type="entry name" value="sensory_box"/>
    <property type="match status" value="1"/>
</dbReference>
<name>A0ABX6P5F9_9BURK</name>
<keyword evidence="5" id="KW-1185">Reference proteome</keyword>
<evidence type="ECO:0000313" key="4">
    <source>
        <dbReference type="EMBL" id="QJW85323.1"/>
    </source>
</evidence>